<dbReference type="Proteomes" id="UP000008068">
    <property type="component" value="Unassembled WGS sequence"/>
</dbReference>
<dbReference type="InParanoid" id="G0MJV8"/>
<organism evidence="2">
    <name type="scientific">Caenorhabditis brenneri</name>
    <name type="common">Nematode worm</name>
    <dbReference type="NCBI Taxonomy" id="135651"/>
    <lineage>
        <taxon>Eukaryota</taxon>
        <taxon>Metazoa</taxon>
        <taxon>Ecdysozoa</taxon>
        <taxon>Nematoda</taxon>
        <taxon>Chromadorea</taxon>
        <taxon>Rhabditida</taxon>
        <taxon>Rhabditina</taxon>
        <taxon>Rhabditomorpha</taxon>
        <taxon>Rhabditoidea</taxon>
        <taxon>Rhabditidae</taxon>
        <taxon>Peloderinae</taxon>
        <taxon>Caenorhabditis</taxon>
    </lineage>
</organism>
<dbReference type="FunCoup" id="G0MJV8">
    <property type="interactions" value="1899"/>
</dbReference>
<name>G0MJV8_CAEBE</name>
<evidence type="ECO:0000313" key="1">
    <source>
        <dbReference type="EMBL" id="EGT33674.1"/>
    </source>
</evidence>
<dbReference type="HOGENOM" id="CLU_2471222_0_0_1"/>
<dbReference type="eggNOG" id="ENOG502TIGP">
    <property type="taxonomic scope" value="Eukaryota"/>
</dbReference>
<sequence>MYQLDSWYSVLFELLLVGFSLYNSLKMTNWWNTVAKGTAIGVNGAAIRAPSVADHFGIRTDEKSVRSSVKKNSLRSPQTFEMGDGVEVH</sequence>
<dbReference type="AlphaFoldDB" id="G0MJV8"/>
<proteinExistence type="predicted"/>
<dbReference type="OrthoDB" id="5775678at2759"/>
<accession>G0MJV8</accession>
<reference evidence="2" key="1">
    <citation type="submission" date="2011-07" db="EMBL/GenBank/DDBJ databases">
        <authorList>
            <consortium name="Caenorhabditis brenneri Sequencing and Analysis Consortium"/>
            <person name="Wilson R.K."/>
        </authorList>
    </citation>
    <scope>NUCLEOTIDE SEQUENCE [LARGE SCALE GENOMIC DNA]</scope>
    <source>
        <strain evidence="2">PB2801</strain>
    </source>
</reference>
<dbReference type="EMBL" id="GL379798">
    <property type="protein sequence ID" value="EGT33674.1"/>
    <property type="molecule type" value="Genomic_DNA"/>
</dbReference>
<protein>
    <submittedName>
        <fullName evidence="1">Uncharacterized protein</fullName>
    </submittedName>
</protein>
<keyword evidence="2" id="KW-1185">Reference proteome</keyword>
<dbReference type="OMA" id="MYQLDSW"/>
<evidence type="ECO:0000313" key="2">
    <source>
        <dbReference type="Proteomes" id="UP000008068"/>
    </source>
</evidence>
<gene>
    <name evidence="1" type="ORF">CAEBREN_09409</name>
</gene>